<feature type="compositionally biased region" description="Gly residues" evidence="1">
    <location>
        <begin position="394"/>
        <end position="425"/>
    </location>
</feature>
<feature type="compositionally biased region" description="Basic and acidic residues" evidence="1">
    <location>
        <begin position="1402"/>
        <end position="1424"/>
    </location>
</feature>
<proteinExistence type="predicted"/>
<feature type="compositionally biased region" description="Polar residues" evidence="1">
    <location>
        <begin position="1425"/>
        <end position="1434"/>
    </location>
</feature>
<dbReference type="EMBL" id="LT615267">
    <property type="protein sequence ID" value="SCO73918.1"/>
    <property type="molecule type" value="Genomic_DNA"/>
</dbReference>
<evidence type="ECO:0000256" key="1">
    <source>
        <dbReference type="SAM" id="MobiDB-lite"/>
    </source>
</evidence>
<feature type="region of interest" description="Disordered" evidence="1">
    <location>
        <begin position="389"/>
        <end position="430"/>
    </location>
</feature>
<accession>A0A1G4HG85</accession>
<feature type="compositionally biased region" description="Basic and acidic residues" evidence="1">
    <location>
        <begin position="711"/>
        <end position="724"/>
    </location>
</feature>
<dbReference type="VEuPathDB" id="PlasmoDB:PVX_083290"/>
<dbReference type="VEuPathDB" id="PlasmoDB:PVP01_1206900"/>
<dbReference type="VEuPathDB" id="PlasmoDB:PVW1_120021500"/>
<organism evidence="2 3">
    <name type="scientific">Plasmodium vivax</name>
    <name type="common">malaria parasite P. vivax</name>
    <dbReference type="NCBI Taxonomy" id="5855"/>
    <lineage>
        <taxon>Eukaryota</taxon>
        <taxon>Sar</taxon>
        <taxon>Alveolata</taxon>
        <taxon>Apicomplexa</taxon>
        <taxon>Aconoidasida</taxon>
        <taxon>Haemosporida</taxon>
        <taxon>Plasmodiidae</taxon>
        <taxon>Plasmodium</taxon>
        <taxon>Plasmodium (Plasmodium)</taxon>
    </lineage>
</organism>
<protein>
    <submittedName>
        <fullName evidence="2">Uncharacterized protein</fullName>
    </submittedName>
</protein>
<feature type="compositionally biased region" description="Basic and acidic residues" evidence="1">
    <location>
        <begin position="68"/>
        <end position="77"/>
    </location>
</feature>
<dbReference type="VEuPathDB" id="PlasmoDB:PVPAM_120011400"/>
<feature type="compositionally biased region" description="Polar residues" evidence="1">
    <location>
        <begin position="1451"/>
        <end position="1462"/>
    </location>
</feature>
<feature type="region of interest" description="Disordered" evidence="1">
    <location>
        <begin position="696"/>
        <end position="748"/>
    </location>
</feature>
<feature type="region of interest" description="Disordered" evidence="1">
    <location>
        <begin position="1389"/>
        <end position="1509"/>
    </location>
</feature>
<feature type="compositionally biased region" description="Low complexity" evidence="1">
    <location>
        <begin position="732"/>
        <end position="746"/>
    </location>
</feature>
<sequence>MKKGKKLLALSQRGGEPSRQRGNCLFVLSVRRRYEHMRTVLKESQTAQGDAYAEESHHLTEENTSESLNERDGQTGNKARENILKYYDENKNVIKTTNYILREHLSRVIYINQRSCFYNYFYNAFPSVLHNYLRRVKGGGEKTGLADISGESADHVGGAGADCQAASIPPSGSDESKRPLNIMHYYNAQTKHEMDADNLIDLISQKVNCLNSAGELLKSINDNVHWGSMKMKSADLQQLERLFQNVMERTSDTNDVNKKVEILLYLSNVCNESAFPHIHMGVKKRIQEIYEHIKKKNKKGVDELYILFLLYKQFLSSKSEKYSKMDVEKYLSEEISFYNYLKNENINMCLLSLIYRDLSFLKNERVKYVLMNLAFSKMRDSLFFSRAGEPPGSNNGGSISGGGKSGSNSGSSGGGNSGSSGGGNSGSALDPARGNAHTNLLLTFFTNTLLRNNFFQFLQNDYVSSAHTTVNYTTRVNPTDVNNYIFYNLLISVAQLKESQAKCQDAIVKKKMQLFLSTQKNNTSVHELWQMNSYANHMNDFILNNILFFTSHFVKNKINFAGNMHLYILNVYCDIFDVMKGLELYTGIKKKKNLLSDAKQIVNYILNEMYGQIHLCTLKEFVALCAMVDKLPASFTFELKNDADHVNLKVEDAFCRSGQGGKGDAHLRRILYVPYGQAGRKTTEGGVGEKINAADVGPISEQHTGGTLGRHQMDDSYQAKENRPGKKASPNVVHTSVSSSSAATTAKAKKKSTVINKHDFTMLIARSLFNEISDEFIFHMKEKEGIPPASGTMTNSDDAIFEHIYQKHYESFLRNAGVYINHVEQNYNPGTAEQILNCFILFTHISQLDVSDLCVLMSIVRQMNRLQPFVDFFIAKRVEAMLGGGGFGGGAESRGGAELKKKGKSYHFTDTYLDDYISQISHRGKAHHEGAEATAQSDGESITQWGELPNGVHSAQRKNHFDDMNLNTHSLYAANFEKYYHDYDLCSSVVNLFLLVDPSSRISRSIAKFLPHISLKQVNIFKIHLDQLSWKGGRKKGEHPLGFSVTPLTWEKEEGLGELPNILETQTGSSNWMGNSQQEKSLGKNMALPGDTDTLCSSANPFVEDAANSALHWEGSNLPHGEQHPLQYDIIYRIIEARLKYNIAVKNYLSKREEENNEEVKNFLEKELLPLHQIANLLNWISPINDEEKYMKLVTLALKDIILSRHELVDIKTFRIVTKILIGVRRMYQNIFFPSEYSYLTMLTKNYVQVMQNFFPFFHLLDYFHALQIFTKYNLAAKYLNHLIHLNEELNKVNVKNVNAHLVHVILHFYSKLNYVNEKFICHIVQRYAISILQQMNTVNVQVVDDLIRTNDMLLSLCVRSKDVIQLNYLLLQRYGNFSRQFKIDDSDEVQERGVATSPSEQRGDVPSRRFFPNEEAKCTHTDGDTGQSPFTGQSGHGKGEVPPKNADTFAATSQEENNSLCSGHAPEEEGKLLGRGNHPSEGKYTNTRGTPPIGPSPQIRHTAEQTNGKEVTTNSLVTHTFHLPLTHKIKIIYFLCKSHHYNDLVKSYYLQLISECLQNTSALLNEEDYCKVYESYVHVILNFYFLSFNKSNKYINFVLSNLPCYYWYKREEEKLNLFVSSKEFNDIQHVLKLLNIHFLAPTLTEIYFIHFFNDVKKAIHTSAIPESVLHLYQKYNLLIDDIRNKSVSVLCVPEEHVLRDEHGNHKNLINDSHYVYENIKKTYPTSLIFLSEWKTLNVEEKCDYVLRTIHSSLNV</sequence>
<evidence type="ECO:0000313" key="2">
    <source>
        <dbReference type="EMBL" id="SCO73918.1"/>
    </source>
</evidence>
<feature type="region of interest" description="Disordered" evidence="1">
    <location>
        <begin position="157"/>
        <end position="176"/>
    </location>
</feature>
<gene>
    <name evidence="2" type="ORF">PVC01_120010700</name>
</gene>
<evidence type="ECO:0000313" key="3">
    <source>
        <dbReference type="Proteomes" id="UP000305196"/>
    </source>
</evidence>
<feature type="region of interest" description="Disordered" evidence="1">
    <location>
        <begin position="45"/>
        <end position="77"/>
    </location>
</feature>
<name>A0A1G4HG85_PLAVI</name>
<dbReference type="Proteomes" id="UP000305196">
    <property type="component" value="Chromosome 12"/>
</dbReference>
<reference evidence="2 3" key="1">
    <citation type="submission" date="2016-07" db="EMBL/GenBank/DDBJ databases">
        <authorList>
            <consortium name="Pathogen Informatics"/>
        </authorList>
    </citation>
    <scope>NUCLEOTIDE SEQUENCE [LARGE SCALE GENOMIC DNA]</scope>
</reference>